<dbReference type="EMBL" id="OVTA01000065">
    <property type="protein sequence ID" value="SPS02321.1"/>
    <property type="molecule type" value="Genomic_DNA"/>
</dbReference>
<name>A0A375JCN3_9BURK</name>
<gene>
    <name evidence="1" type="ORF">CBM2634_P30065</name>
</gene>
<evidence type="ECO:0000313" key="2">
    <source>
        <dbReference type="Proteomes" id="UP000256805"/>
    </source>
</evidence>
<organism evidence="1 2">
    <name type="scientific">Cupriavidus taiwanensis</name>
    <dbReference type="NCBI Taxonomy" id="164546"/>
    <lineage>
        <taxon>Bacteria</taxon>
        <taxon>Pseudomonadati</taxon>
        <taxon>Pseudomonadota</taxon>
        <taxon>Betaproteobacteria</taxon>
        <taxon>Burkholderiales</taxon>
        <taxon>Burkholderiaceae</taxon>
        <taxon>Cupriavidus</taxon>
    </lineage>
</organism>
<proteinExistence type="predicted"/>
<dbReference type="AlphaFoldDB" id="A0A375JCN3"/>
<reference evidence="1 2" key="1">
    <citation type="submission" date="2018-01" db="EMBL/GenBank/DDBJ databases">
        <authorList>
            <person name="Gaut B.S."/>
            <person name="Morton B.R."/>
            <person name="Clegg M.T."/>
            <person name="Duvall M.R."/>
        </authorList>
    </citation>
    <scope>NUCLEOTIDE SEQUENCE [LARGE SCALE GENOMIC DNA]</scope>
    <source>
        <strain evidence="1">Cupriavidus taiwanensis cmp 52</strain>
    </source>
</reference>
<accession>A0A375JCN3</accession>
<dbReference type="Proteomes" id="UP000256805">
    <property type="component" value="Unassembled WGS sequence"/>
</dbReference>
<evidence type="ECO:0000313" key="1">
    <source>
        <dbReference type="EMBL" id="SPS02321.1"/>
    </source>
</evidence>
<sequence length="55" mass="6583">MPSTWPRKLCHFAELSIFVASAFNANERTRLLMTILAISHAERWRRRITLRMLRI</sequence>
<protein>
    <submittedName>
        <fullName evidence="1">Uncharacterized protein</fullName>
    </submittedName>
</protein>